<reference evidence="2 3" key="1">
    <citation type="submission" date="2020-02" db="EMBL/GenBank/DDBJ databases">
        <authorList>
            <person name="Ferguson B K."/>
        </authorList>
    </citation>
    <scope>NUCLEOTIDE SEQUENCE [LARGE SCALE GENOMIC DNA]</scope>
</reference>
<sequence length="255" mass="27317">MMTGPFQQDLMNEKFNERMAISAIQKSLEQCETMQQKTPAYTVSQQQQLILQQQRSRLLQQQTKQRLLHLQQHQQLLIPSNATANSGDPSGIHNIDSLMNSTVAPNVSLQGQTGYARTQSTTWSQQQANRISVQQQQNPMLNAQLSGANYNTSGARSFNPGTPPGAGGGTAPTSGAGNGGRVGLPPVRSLTSPGARGSPFPPELSPTAGGSATNYQFGMQRSLSVQGGPTHSSVVPQATTHLPGKHLSLFRFQSL</sequence>
<evidence type="ECO:0000256" key="1">
    <source>
        <dbReference type="SAM" id="MobiDB-lite"/>
    </source>
</evidence>
<feature type="compositionally biased region" description="Gly residues" evidence="1">
    <location>
        <begin position="164"/>
        <end position="182"/>
    </location>
</feature>
<accession>A0A6H5GHI6</accession>
<feature type="region of interest" description="Disordered" evidence="1">
    <location>
        <begin position="145"/>
        <end position="214"/>
    </location>
</feature>
<organism evidence="2 3">
    <name type="scientific">Nesidiocoris tenuis</name>
    <dbReference type="NCBI Taxonomy" id="355587"/>
    <lineage>
        <taxon>Eukaryota</taxon>
        <taxon>Metazoa</taxon>
        <taxon>Ecdysozoa</taxon>
        <taxon>Arthropoda</taxon>
        <taxon>Hexapoda</taxon>
        <taxon>Insecta</taxon>
        <taxon>Pterygota</taxon>
        <taxon>Neoptera</taxon>
        <taxon>Paraneoptera</taxon>
        <taxon>Hemiptera</taxon>
        <taxon>Heteroptera</taxon>
        <taxon>Panheteroptera</taxon>
        <taxon>Cimicomorpha</taxon>
        <taxon>Miridae</taxon>
        <taxon>Dicyphina</taxon>
        <taxon>Nesidiocoris</taxon>
    </lineage>
</organism>
<dbReference type="AlphaFoldDB" id="A0A6H5GHI6"/>
<dbReference type="Proteomes" id="UP000479000">
    <property type="component" value="Unassembled WGS sequence"/>
</dbReference>
<dbReference type="OrthoDB" id="10035882at2759"/>
<keyword evidence="3" id="KW-1185">Reference proteome</keyword>
<dbReference type="EMBL" id="CADCXU010010472">
    <property type="protein sequence ID" value="CAB0001329.1"/>
    <property type="molecule type" value="Genomic_DNA"/>
</dbReference>
<gene>
    <name evidence="2" type="ORF">NTEN_LOCUS7116</name>
</gene>
<protein>
    <submittedName>
        <fullName evidence="2">Uncharacterized protein</fullName>
    </submittedName>
</protein>
<name>A0A6H5GHI6_9HEMI</name>
<evidence type="ECO:0000313" key="2">
    <source>
        <dbReference type="EMBL" id="CAB0001329.1"/>
    </source>
</evidence>
<feature type="compositionally biased region" description="Polar residues" evidence="1">
    <location>
        <begin position="145"/>
        <end position="156"/>
    </location>
</feature>
<proteinExistence type="predicted"/>
<evidence type="ECO:0000313" key="3">
    <source>
        <dbReference type="Proteomes" id="UP000479000"/>
    </source>
</evidence>